<keyword evidence="3" id="KW-1185">Reference proteome</keyword>
<protein>
    <submittedName>
        <fullName evidence="2">Uncharacterized protein</fullName>
    </submittedName>
</protein>
<evidence type="ECO:0000313" key="2">
    <source>
        <dbReference type="EMBL" id="RJF99020.1"/>
    </source>
</evidence>
<name>A0A3A3FU06_9BURK</name>
<dbReference type="OrthoDB" id="9028622at2"/>
<proteinExistence type="predicted"/>
<accession>A0A3A3FU06</accession>
<feature type="compositionally biased region" description="Low complexity" evidence="1">
    <location>
        <begin position="49"/>
        <end position="62"/>
    </location>
</feature>
<evidence type="ECO:0000313" key="3">
    <source>
        <dbReference type="Proteomes" id="UP000265955"/>
    </source>
</evidence>
<dbReference type="Proteomes" id="UP000265955">
    <property type="component" value="Unassembled WGS sequence"/>
</dbReference>
<feature type="compositionally biased region" description="Basic and acidic residues" evidence="1">
    <location>
        <begin position="37"/>
        <end position="48"/>
    </location>
</feature>
<dbReference type="RefSeq" id="WP_119768966.1">
    <property type="nucleotide sequence ID" value="NZ_QYUO01000001.1"/>
</dbReference>
<gene>
    <name evidence="2" type="ORF">D3871_11245</name>
</gene>
<comment type="caution">
    <text evidence="2">The sequence shown here is derived from an EMBL/GenBank/DDBJ whole genome shotgun (WGS) entry which is preliminary data.</text>
</comment>
<sequence length="72" mass="7230">MNTAVKILKAWSIYSPGDIAGFDEERAASLVKSGIAEPHKDGAKKDAAKSGAGTGKDAGSDSNKAVDPAAGK</sequence>
<evidence type="ECO:0000256" key="1">
    <source>
        <dbReference type="SAM" id="MobiDB-lite"/>
    </source>
</evidence>
<organism evidence="2 3">
    <name type="scientific">Noviherbaspirillum saxi</name>
    <dbReference type="NCBI Taxonomy" id="2320863"/>
    <lineage>
        <taxon>Bacteria</taxon>
        <taxon>Pseudomonadati</taxon>
        <taxon>Pseudomonadota</taxon>
        <taxon>Betaproteobacteria</taxon>
        <taxon>Burkholderiales</taxon>
        <taxon>Oxalobacteraceae</taxon>
        <taxon>Noviherbaspirillum</taxon>
    </lineage>
</organism>
<feature type="region of interest" description="Disordered" evidence="1">
    <location>
        <begin position="33"/>
        <end position="72"/>
    </location>
</feature>
<dbReference type="EMBL" id="QYUO01000001">
    <property type="protein sequence ID" value="RJF99020.1"/>
    <property type="molecule type" value="Genomic_DNA"/>
</dbReference>
<reference evidence="3" key="1">
    <citation type="submission" date="2018-09" db="EMBL/GenBank/DDBJ databases">
        <authorList>
            <person name="Zhu H."/>
        </authorList>
    </citation>
    <scope>NUCLEOTIDE SEQUENCE [LARGE SCALE GENOMIC DNA]</scope>
    <source>
        <strain evidence="3">K1R23-30</strain>
    </source>
</reference>
<dbReference type="AlphaFoldDB" id="A0A3A3FU06"/>